<dbReference type="InterPro" id="IPR011009">
    <property type="entry name" value="Kinase-like_dom_sf"/>
</dbReference>
<dbReference type="InterPro" id="IPR000719">
    <property type="entry name" value="Prot_kinase_dom"/>
</dbReference>
<evidence type="ECO:0000256" key="2">
    <source>
        <dbReference type="ARBA" id="ARBA00022840"/>
    </source>
</evidence>
<accession>A0ABR1ZD84</accession>
<dbReference type="PROSITE" id="PS50011">
    <property type="entry name" value="PROTEIN_KINASE_DOM"/>
    <property type="match status" value="1"/>
</dbReference>
<sequence length="246" mass="28134">MRLVKQMQKIGILMPARDEQLLLGTSMSVWLRTILVKAKNHVSRSYWPNKYEYLAESRVVGRGGNGTVYRGILCDHRVIAVKKSRMVDENLIDEFINEVVVVTQINHRNVVKLLGCCLETEVPLLVYEYVPNGSLHYHIHNPNKAWLISWEDRLRIATETASALAYLHSATVIPVIHRDDRLFEILEPGLANEGNNEQFKAVADLTMRCLRLKEVVSELAGSRGIDKHPWDRVNRTIGLTRRSESL</sequence>
<name>A0ABR1ZD84_9ROSI</name>
<dbReference type="InterPro" id="IPR001245">
    <property type="entry name" value="Ser-Thr/Tyr_kinase_cat_dom"/>
</dbReference>
<dbReference type="EMBL" id="JBBPBN010001438">
    <property type="protein sequence ID" value="KAK8478248.1"/>
    <property type="molecule type" value="Genomic_DNA"/>
</dbReference>
<dbReference type="Proteomes" id="UP001396334">
    <property type="component" value="Unassembled WGS sequence"/>
</dbReference>
<dbReference type="PROSITE" id="PS00107">
    <property type="entry name" value="PROTEIN_KINASE_ATP"/>
    <property type="match status" value="1"/>
</dbReference>
<keyword evidence="6" id="KW-1185">Reference proteome</keyword>
<proteinExistence type="predicted"/>
<dbReference type="PANTHER" id="PTHR27005">
    <property type="entry name" value="WALL-ASSOCIATED RECEPTOR KINASE-LIKE 21"/>
    <property type="match status" value="1"/>
</dbReference>
<dbReference type="Pfam" id="PF07714">
    <property type="entry name" value="PK_Tyr_Ser-Thr"/>
    <property type="match status" value="1"/>
</dbReference>
<dbReference type="InterPro" id="IPR017441">
    <property type="entry name" value="Protein_kinase_ATP_BS"/>
</dbReference>
<dbReference type="InterPro" id="IPR045274">
    <property type="entry name" value="WAK-like"/>
</dbReference>
<gene>
    <name evidence="5" type="ORF">V6N11_037082</name>
</gene>
<dbReference type="Gene3D" id="1.10.510.10">
    <property type="entry name" value="Transferase(Phosphotransferase) domain 1"/>
    <property type="match status" value="1"/>
</dbReference>
<evidence type="ECO:0000256" key="3">
    <source>
        <dbReference type="PROSITE-ProRule" id="PRU10141"/>
    </source>
</evidence>
<feature type="domain" description="Protein kinase" evidence="4">
    <location>
        <begin position="54"/>
        <end position="246"/>
    </location>
</feature>
<evidence type="ECO:0000259" key="4">
    <source>
        <dbReference type="PROSITE" id="PS50011"/>
    </source>
</evidence>
<evidence type="ECO:0000313" key="5">
    <source>
        <dbReference type="EMBL" id="KAK8478248.1"/>
    </source>
</evidence>
<evidence type="ECO:0000313" key="6">
    <source>
        <dbReference type="Proteomes" id="UP001396334"/>
    </source>
</evidence>
<keyword evidence="2 3" id="KW-0067">ATP-binding</keyword>
<comment type="caution">
    <text evidence="5">The sequence shown here is derived from an EMBL/GenBank/DDBJ whole genome shotgun (WGS) entry which is preliminary data.</text>
</comment>
<protein>
    <recommendedName>
        <fullName evidence="4">Protein kinase domain-containing protein</fullName>
    </recommendedName>
</protein>
<dbReference type="SUPFAM" id="SSF56112">
    <property type="entry name" value="Protein kinase-like (PK-like)"/>
    <property type="match status" value="1"/>
</dbReference>
<reference evidence="5 6" key="1">
    <citation type="journal article" date="2024" name="G3 (Bethesda)">
        <title>Genome assembly of Hibiscus sabdariffa L. provides insights into metabolisms of medicinal natural products.</title>
        <authorList>
            <person name="Kim T."/>
        </authorList>
    </citation>
    <scope>NUCLEOTIDE SEQUENCE [LARGE SCALE GENOMIC DNA]</scope>
    <source>
        <strain evidence="5">TK-2024</strain>
        <tissue evidence="5">Old leaves</tissue>
    </source>
</reference>
<feature type="binding site" evidence="3">
    <location>
        <position position="83"/>
    </location>
    <ligand>
        <name>ATP</name>
        <dbReference type="ChEBI" id="CHEBI:30616"/>
    </ligand>
</feature>
<dbReference type="PANTHER" id="PTHR27005:SF283">
    <property type="entry name" value="OS02G0633066 PROTEIN"/>
    <property type="match status" value="1"/>
</dbReference>
<evidence type="ECO:0000256" key="1">
    <source>
        <dbReference type="ARBA" id="ARBA00022741"/>
    </source>
</evidence>
<keyword evidence="1 3" id="KW-0547">Nucleotide-binding</keyword>
<organism evidence="5 6">
    <name type="scientific">Hibiscus sabdariffa</name>
    <name type="common">roselle</name>
    <dbReference type="NCBI Taxonomy" id="183260"/>
    <lineage>
        <taxon>Eukaryota</taxon>
        <taxon>Viridiplantae</taxon>
        <taxon>Streptophyta</taxon>
        <taxon>Embryophyta</taxon>
        <taxon>Tracheophyta</taxon>
        <taxon>Spermatophyta</taxon>
        <taxon>Magnoliopsida</taxon>
        <taxon>eudicotyledons</taxon>
        <taxon>Gunneridae</taxon>
        <taxon>Pentapetalae</taxon>
        <taxon>rosids</taxon>
        <taxon>malvids</taxon>
        <taxon>Malvales</taxon>
        <taxon>Malvaceae</taxon>
        <taxon>Malvoideae</taxon>
        <taxon>Hibiscus</taxon>
    </lineage>
</organism>